<keyword evidence="8" id="KW-1185">Reference proteome</keyword>
<accession>A0A9D4S070</accession>
<dbReference type="EMBL" id="JAIWYP010000001">
    <property type="protein sequence ID" value="KAH3884987.1"/>
    <property type="molecule type" value="Genomic_DNA"/>
</dbReference>
<dbReference type="GO" id="GO:0005886">
    <property type="term" value="C:plasma membrane"/>
    <property type="evidence" value="ECO:0007669"/>
    <property type="project" value="TreeGrafter"/>
</dbReference>
<comment type="subcellular location">
    <subcellularLocation>
        <location evidence="1 6">Membrane</location>
        <topology evidence="1 6">Multi-pass membrane protein</topology>
    </subcellularLocation>
</comment>
<evidence type="ECO:0000313" key="8">
    <source>
        <dbReference type="Proteomes" id="UP000828390"/>
    </source>
</evidence>
<evidence type="ECO:0000256" key="3">
    <source>
        <dbReference type="ARBA" id="ARBA00022692"/>
    </source>
</evidence>
<dbReference type="AlphaFoldDB" id="A0A9D4S070"/>
<evidence type="ECO:0000313" key="7">
    <source>
        <dbReference type="EMBL" id="KAH3884987.1"/>
    </source>
</evidence>
<feature type="transmembrane region" description="Helical" evidence="6">
    <location>
        <begin position="229"/>
        <end position="252"/>
    </location>
</feature>
<keyword evidence="3 6" id="KW-0812">Transmembrane</keyword>
<dbReference type="PRINTS" id="PR00259">
    <property type="entry name" value="TMFOUR"/>
</dbReference>
<dbReference type="InterPro" id="IPR000301">
    <property type="entry name" value="Tetraspanin_animals"/>
</dbReference>
<dbReference type="SUPFAM" id="SSF48652">
    <property type="entry name" value="Tetraspanin"/>
    <property type="match status" value="1"/>
</dbReference>
<feature type="transmembrane region" description="Helical" evidence="6">
    <location>
        <begin position="12"/>
        <end position="34"/>
    </location>
</feature>
<sequence>MGFCGGCCKPLLIIFNIIFWLSGAAILGIGVWMIVDKNIASYFEVLNIDTHDKFFRYTAYLLIAFGVFVFLVGFCGCCGAIRGSKCLLGMYIFFLVLIFAGEIAAGVLAIIYKVKIEEKVESTLEKSIKEKYGPSGSATITEAWDFVQIQLECCGGKGPNDYNGSTFAKDPNKQIPLSCCVLTNKKDAYDSPDKATAVNITECQTKQSEYHTKGCKDSLINWANKHTGILIGVAIGIGSLQLFGIIVAACLCRQVDREEKY</sequence>
<dbReference type="Proteomes" id="UP000828390">
    <property type="component" value="Unassembled WGS sequence"/>
</dbReference>
<reference evidence="7" key="1">
    <citation type="journal article" date="2019" name="bioRxiv">
        <title>The Genome of the Zebra Mussel, Dreissena polymorpha: A Resource for Invasive Species Research.</title>
        <authorList>
            <person name="McCartney M.A."/>
            <person name="Auch B."/>
            <person name="Kono T."/>
            <person name="Mallez S."/>
            <person name="Zhang Y."/>
            <person name="Obille A."/>
            <person name="Becker A."/>
            <person name="Abrahante J.E."/>
            <person name="Garbe J."/>
            <person name="Badalamenti J.P."/>
            <person name="Herman A."/>
            <person name="Mangelson H."/>
            <person name="Liachko I."/>
            <person name="Sullivan S."/>
            <person name="Sone E.D."/>
            <person name="Koren S."/>
            <person name="Silverstein K.A.T."/>
            <person name="Beckman K.B."/>
            <person name="Gohl D.M."/>
        </authorList>
    </citation>
    <scope>NUCLEOTIDE SEQUENCE</scope>
    <source>
        <strain evidence="7">Duluth1</strain>
        <tissue evidence="7">Whole animal</tissue>
    </source>
</reference>
<dbReference type="OrthoDB" id="10033535at2759"/>
<keyword evidence="4 6" id="KW-1133">Transmembrane helix</keyword>
<dbReference type="PIRSF" id="PIRSF002419">
    <property type="entry name" value="Tetraspanin"/>
    <property type="match status" value="1"/>
</dbReference>
<evidence type="ECO:0000256" key="2">
    <source>
        <dbReference type="ARBA" id="ARBA00006840"/>
    </source>
</evidence>
<dbReference type="Gene3D" id="1.10.1450.10">
    <property type="entry name" value="Tetraspanin"/>
    <property type="match status" value="1"/>
</dbReference>
<evidence type="ECO:0000256" key="6">
    <source>
        <dbReference type="RuleBase" id="RU361218"/>
    </source>
</evidence>
<evidence type="ECO:0000256" key="4">
    <source>
        <dbReference type="ARBA" id="ARBA00022989"/>
    </source>
</evidence>
<evidence type="ECO:0000256" key="5">
    <source>
        <dbReference type="ARBA" id="ARBA00023136"/>
    </source>
</evidence>
<keyword evidence="5 6" id="KW-0472">Membrane</keyword>
<proteinExistence type="inferred from homology"/>
<gene>
    <name evidence="7" type="ORF">DPMN_008974</name>
</gene>
<reference evidence="7" key="2">
    <citation type="submission" date="2020-11" db="EMBL/GenBank/DDBJ databases">
        <authorList>
            <person name="McCartney M.A."/>
            <person name="Auch B."/>
            <person name="Kono T."/>
            <person name="Mallez S."/>
            <person name="Becker A."/>
            <person name="Gohl D.M."/>
            <person name="Silverstein K.A.T."/>
            <person name="Koren S."/>
            <person name="Bechman K.B."/>
            <person name="Herman A."/>
            <person name="Abrahante J.E."/>
            <person name="Garbe J."/>
        </authorList>
    </citation>
    <scope>NUCLEOTIDE SEQUENCE</scope>
    <source>
        <strain evidence="7">Duluth1</strain>
        <tissue evidence="7">Whole animal</tissue>
    </source>
</reference>
<dbReference type="PANTHER" id="PTHR19282:SF555">
    <property type="entry name" value="TETRASPANIN-2A"/>
    <property type="match status" value="1"/>
</dbReference>
<name>A0A9D4S070_DREPO</name>
<protein>
    <recommendedName>
        <fullName evidence="6">Tetraspanin</fullName>
    </recommendedName>
</protein>
<evidence type="ECO:0000256" key="1">
    <source>
        <dbReference type="ARBA" id="ARBA00004141"/>
    </source>
</evidence>
<dbReference type="PANTHER" id="PTHR19282">
    <property type="entry name" value="TETRASPANIN"/>
    <property type="match status" value="1"/>
</dbReference>
<feature type="transmembrane region" description="Helical" evidence="6">
    <location>
        <begin position="88"/>
        <end position="112"/>
    </location>
</feature>
<comment type="caution">
    <text evidence="7">The sequence shown here is derived from an EMBL/GenBank/DDBJ whole genome shotgun (WGS) entry which is preliminary data.</text>
</comment>
<dbReference type="CDD" id="cd03156">
    <property type="entry name" value="uroplakin_I_like_LEL"/>
    <property type="match status" value="1"/>
</dbReference>
<organism evidence="7 8">
    <name type="scientific">Dreissena polymorpha</name>
    <name type="common">Zebra mussel</name>
    <name type="synonym">Mytilus polymorpha</name>
    <dbReference type="NCBI Taxonomy" id="45954"/>
    <lineage>
        <taxon>Eukaryota</taxon>
        <taxon>Metazoa</taxon>
        <taxon>Spiralia</taxon>
        <taxon>Lophotrochozoa</taxon>
        <taxon>Mollusca</taxon>
        <taxon>Bivalvia</taxon>
        <taxon>Autobranchia</taxon>
        <taxon>Heteroconchia</taxon>
        <taxon>Euheterodonta</taxon>
        <taxon>Imparidentia</taxon>
        <taxon>Neoheterodontei</taxon>
        <taxon>Myida</taxon>
        <taxon>Dreissenoidea</taxon>
        <taxon>Dreissenidae</taxon>
        <taxon>Dreissena</taxon>
    </lineage>
</organism>
<dbReference type="InterPro" id="IPR008952">
    <property type="entry name" value="Tetraspanin_EC2_sf"/>
</dbReference>
<feature type="transmembrane region" description="Helical" evidence="6">
    <location>
        <begin position="54"/>
        <end position="81"/>
    </location>
</feature>
<dbReference type="Pfam" id="PF00335">
    <property type="entry name" value="Tetraspanin"/>
    <property type="match status" value="1"/>
</dbReference>
<dbReference type="InterPro" id="IPR018499">
    <property type="entry name" value="Tetraspanin/Peripherin"/>
</dbReference>
<comment type="similarity">
    <text evidence="2 6">Belongs to the tetraspanin (TM4SF) family.</text>
</comment>